<proteinExistence type="predicted"/>
<dbReference type="EMBL" id="JQCB01000017">
    <property type="protein sequence ID" value="KRN94108.1"/>
    <property type="molecule type" value="Genomic_DNA"/>
</dbReference>
<evidence type="ECO:0000313" key="1">
    <source>
        <dbReference type="EMBL" id="GEK29088.1"/>
    </source>
</evidence>
<evidence type="ECO:0000313" key="4">
    <source>
        <dbReference type="Proteomes" id="UP000321429"/>
    </source>
</evidence>
<dbReference type="Proteomes" id="UP000321429">
    <property type="component" value="Unassembled WGS sequence"/>
</dbReference>
<evidence type="ECO:0000313" key="3">
    <source>
        <dbReference type="Proteomes" id="UP000051139"/>
    </source>
</evidence>
<gene>
    <name evidence="2" type="ORF">IV55_GL000621</name>
    <name evidence="1" type="ORF">LSI01_13990</name>
</gene>
<dbReference type="RefSeq" id="WP_057811485.1">
    <property type="nucleotide sequence ID" value="NZ_BJUD01000031.1"/>
</dbReference>
<evidence type="ECO:0000313" key="2">
    <source>
        <dbReference type="EMBL" id="KRN94108.1"/>
    </source>
</evidence>
<dbReference type="EMBL" id="BJUD01000031">
    <property type="protein sequence ID" value="GEK29088.1"/>
    <property type="molecule type" value="Genomic_DNA"/>
</dbReference>
<organism evidence="2 3">
    <name type="scientific">Furfurilactobacillus siliginis</name>
    <dbReference type="NCBI Taxonomy" id="348151"/>
    <lineage>
        <taxon>Bacteria</taxon>
        <taxon>Bacillati</taxon>
        <taxon>Bacillota</taxon>
        <taxon>Bacilli</taxon>
        <taxon>Lactobacillales</taxon>
        <taxon>Lactobacillaceae</taxon>
        <taxon>Furfurilactobacillus</taxon>
    </lineage>
</organism>
<dbReference type="OrthoDB" id="2249703at2"/>
<reference evidence="2 3" key="1">
    <citation type="journal article" date="2015" name="Genome Announc.">
        <title>Expanding the biotechnology potential of lactobacilli through comparative genomics of 213 strains and associated genera.</title>
        <authorList>
            <person name="Sun Z."/>
            <person name="Harris H.M."/>
            <person name="McCann A."/>
            <person name="Guo C."/>
            <person name="Argimon S."/>
            <person name="Zhang W."/>
            <person name="Yang X."/>
            <person name="Jeffery I.B."/>
            <person name="Cooney J.C."/>
            <person name="Kagawa T.F."/>
            <person name="Liu W."/>
            <person name="Song Y."/>
            <person name="Salvetti E."/>
            <person name="Wrobel A."/>
            <person name="Rasinkangas P."/>
            <person name="Parkhill J."/>
            <person name="Rea M.C."/>
            <person name="O'Sullivan O."/>
            <person name="Ritari J."/>
            <person name="Douillard F.P."/>
            <person name="Paul Ross R."/>
            <person name="Yang R."/>
            <person name="Briner A.E."/>
            <person name="Felis G.E."/>
            <person name="de Vos W.M."/>
            <person name="Barrangou R."/>
            <person name="Klaenhammer T.R."/>
            <person name="Caufield P.W."/>
            <person name="Cui Y."/>
            <person name="Zhang H."/>
            <person name="O'Toole P.W."/>
        </authorList>
    </citation>
    <scope>NUCLEOTIDE SEQUENCE [LARGE SCALE GENOMIC DNA]</scope>
    <source>
        <strain evidence="2 3">DSM 22696</strain>
    </source>
</reference>
<comment type="caution">
    <text evidence="2">The sequence shown here is derived from an EMBL/GenBank/DDBJ whole genome shotgun (WGS) entry which is preliminary data.</text>
</comment>
<dbReference type="PATRIC" id="fig|348151.3.peg.638"/>
<reference evidence="1 4" key="2">
    <citation type="submission" date="2019-07" db="EMBL/GenBank/DDBJ databases">
        <title>Whole genome shotgun sequence of Lactobacillus siliginis NBRC 101315.</title>
        <authorList>
            <person name="Hosoyama A."/>
            <person name="Uohara A."/>
            <person name="Ohji S."/>
            <person name="Ichikawa N."/>
        </authorList>
    </citation>
    <scope>NUCLEOTIDE SEQUENCE [LARGE SCALE GENOMIC DNA]</scope>
    <source>
        <strain evidence="1 4">NBRC 101315</strain>
    </source>
</reference>
<dbReference type="Proteomes" id="UP000051139">
    <property type="component" value="Unassembled WGS sequence"/>
</dbReference>
<dbReference type="STRING" id="348151.IV55_GL000621"/>
<dbReference type="AlphaFoldDB" id="A0A0R2L3M5"/>
<accession>A0A0R2L3M5</accession>
<sequence length="242" mass="27487">MVEKNIILAEFFNGKPDVLHDQQNINADINAIAKTLVQSAERFDLSVHLLTDADFISKMPNLIMHKVDLFQHYPDISLYMERLEPTFDFLMAHPEVEKAALVDVGDVELLNYPFDEIEADKLYIGNENGTVGSVPIVTSGPMPQYAQEFFLQHMNVPLVNPGVIVGTRAVLLEFIGKIATLIAKSQLELAQDKPDASLGVYEMMIVNYVAYRYFAERMVQGLKVNSTFQFYNHNVSSWFRHK</sequence>
<protein>
    <submittedName>
        <fullName evidence="2">Uncharacterized protein</fullName>
    </submittedName>
</protein>
<keyword evidence="3" id="KW-1185">Reference proteome</keyword>
<name>A0A0R2L3M5_9LACO</name>